<dbReference type="OrthoDB" id="408683at2759"/>
<evidence type="ECO:0000256" key="1">
    <source>
        <dbReference type="SAM" id="SignalP"/>
    </source>
</evidence>
<keyword evidence="3" id="KW-1185">Reference proteome</keyword>
<reference evidence="2 3" key="1">
    <citation type="submission" date="2014-11" db="EMBL/GenBank/DDBJ databases">
        <authorList>
            <person name="Zhu J."/>
            <person name="Qi W."/>
            <person name="Song R."/>
        </authorList>
    </citation>
    <scope>NUCLEOTIDE SEQUENCE [LARGE SCALE GENOMIC DNA]</scope>
</reference>
<protein>
    <submittedName>
        <fullName evidence="2">Uncharacterized protein</fullName>
    </submittedName>
</protein>
<dbReference type="PhylomeDB" id="A0A0G4GDM0"/>
<evidence type="ECO:0000313" key="3">
    <source>
        <dbReference type="Proteomes" id="UP000041254"/>
    </source>
</evidence>
<sequence>MHPAGFLPSVVALLALQGGQLGAKDINCRNPLFAGHWFSTNEEIGHLSPQPQTYADLLVCPQFNGRPSCCTPSIASQLRAALASWTHHLQAQLDDAQRYLLALREIRKTQAFNNTATDEKAHFDEAMDAVCSVFKSHQRCFDGILEVTSGLLCFACAPDWKRYVGVEKKSGGIAMVSISESSCGHLWMQCRDMGLASKRLLDKVLDSHLTRRVAVPLPQLDAFQDEELLCKYAMNVIALRPFLFTSLHAPIFTKSHIDMHPDKEVLMPHSDWDAVNEGRQSQLPTRFRVQREGADSSGSKHPYQATLDICRKKGKVVQENIWM</sequence>
<feature type="chain" id="PRO_5005189871" evidence="1">
    <location>
        <begin position="24"/>
        <end position="323"/>
    </location>
</feature>
<name>A0A0G4GDM0_VITBC</name>
<dbReference type="InParanoid" id="A0A0G4GDM0"/>
<evidence type="ECO:0000313" key="2">
    <source>
        <dbReference type="EMBL" id="CEM27492.1"/>
    </source>
</evidence>
<dbReference type="VEuPathDB" id="CryptoDB:Vbra_17480"/>
<proteinExistence type="predicted"/>
<keyword evidence="1" id="KW-0732">Signal</keyword>
<dbReference type="OMA" id="GAKDINC"/>
<accession>A0A0G4GDM0</accession>
<organism evidence="2 3">
    <name type="scientific">Vitrella brassicaformis (strain CCMP3155)</name>
    <dbReference type="NCBI Taxonomy" id="1169540"/>
    <lineage>
        <taxon>Eukaryota</taxon>
        <taxon>Sar</taxon>
        <taxon>Alveolata</taxon>
        <taxon>Colpodellida</taxon>
        <taxon>Vitrellaceae</taxon>
        <taxon>Vitrella</taxon>
    </lineage>
</organism>
<gene>
    <name evidence="2" type="ORF">Vbra_17480</name>
</gene>
<feature type="signal peptide" evidence="1">
    <location>
        <begin position="1"/>
        <end position="23"/>
    </location>
</feature>
<dbReference type="Proteomes" id="UP000041254">
    <property type="component" value="Unassembled WGS sequence"/>
</dbReference>
<dbReference type="EMBL" id="CDMY01000635">
    <property type="protein sequence ID" value="CEM27492.1"/>
    <property type="molecule type" value="Genomic_DNA"/>
</dbReference>
<dbReference type="AlphaFoldDB" id="A0A0G4GDM0"/>